<dbReference type="STRING" id="1561998.A0A1I7U862"/>
<dbReference type="PANTHER" id="PTHR46000">
    <property type="entry name" value="SEVEN TM RECEPTOR-RELATED"/>
    <property type="match status" value="1"/>
</dbReference>
<dbReference type="AlphaFoldDB" id="A0A1I7U862"/>
<name>A0A1I7U862_9PELO</name>
<keyword evidence="1" id="KW-1133">Transmembrane helix</keyword>
<dbReference type="InterPro" id="IPR019428">
    <property type="entry name" value="7TM_GPCR_serpentine_rcpt_Str"/>
</dbReference>
<evidence type="ECO:0000313" key="3">
    <source>
        <dbReference type="WBParaSite" id="Csp11.Scaffold629.g15832.t3"/>
    </source>
</evidence>
<keyword evidence="1" id="KW-0472">Membrane</keyword>
<accession>A0A1I7U862</accession>
<sequence length="187" mass="21571">MNVLRLAEQGWYFFISVDGIEPTSTFSFSPVLALSHLDRCNGGEKMSFIPQWTKYYDGWRYSFCCLYCIICGIIWAIASIPVLPDAVTIKYTREEILQNYGVEIKNVAHFAVLAYNGEGESKKIRWNSVECISIVFGLMTLQYSIMMISGLIMFRRTRGSSESSQHEKMQKQFFIALIYQVCLFFSH</sequence>
<protein>
    <submittedName>
        <fullName evidence="3">G_PROTEIN_RECEP_F1_2 domain-containing protein</fullName>
    </submittedName>
</protein>
<dbReference type="PANTHER" id="PTHR46000:SF10">
    <property type="entry name" value="SEVEN TM RECEPTOR"/>
    <property type="match status" value="1"/>
</dbReference>
<evidence type="ECO:0000256" key="1">
    <source>
        <dbReference type="SAM" id="Phobius"/>
    </source>
</evidence>
<reference evidence="3" key="1">
    <citation type="submission" date="2016-11" db="UniProtKB">
        <authorList>
            <consortium name="WormBaseParasite"/>
        </authorList>
    </citation>
    <scope>IDENTIFICATION</scope>
</reference>
<dbReference type="Pfam" id="PF10326">
    <property type="entry name" value="7TM_GPCR_Str"/>
    <property type="match status" value="1"/>
</dbReference>
<dbReference type="Gene3D" id="1.20.1070.10">
    <property type="entry name" value="Rhodopsin 7-helix transmembrane proteins"/>
    <property type="match status" value="1"/>
</dbReference>
<evidence type="ECO:0000313" key="2">
    <source>
        <dbReference type="Proteomes" id="UP000095282"/>
    </source>
</evidence>
<dbReference type="Proteomes" id="UP000095282">
    <property type="component" value="Unplaced"/>
</dbReference>
<keyword evidence="1" id="KW-0812">Transmembrane</keyword>
<proteinExistence type="predicted"/>
<feature type="transmembrane region" description="Helical" evidence="1">
    <location>
        <begin position="61"/>
        <end position="83"/>
    </location>
</feature>
<dbReference type="WBParaSite" id="Csp11.Scaffold629.g15832.t3">
    <property type="protein sequence ID" value="Csp11.Scaffold629.g15832.t3"/>
    <property type="gene ID" value="Csp11.Scaffold629.g15832"/>
</dbReference>
<feature type="transmembrane region" description="Helical" evidence="1">
    <location>
        <begin position="132"/>
        <end position="154"/>
    </location>
</feature>
<organism evidence="2 3">
    <name type="scientific">Caenorhabditis tropicalis</name>
    <dbReference type="NCBI Taxonomy" id="1561998"/>
    <lineage>
        <taxon>Eukaryota</taxon>
        <taxon>Metazoa</taxon>
        <taxon>Ecdysozoa</taxon>
        <taxon>Nematoda</taxon>
        <taxon>Chromadorea</taxon>
        <taxon>Rhabditida</taxon>
        <taxon>Rhabditina</taxon>
        <taxon>Rhabditomorpha</taxon>
        <taxon>Rhabditoidea</taxon>
        <taxon>Rhabditidae</taxon>
        <taxon>Peloderinae</taxon>
        <taxon>Caenorhabditis</taxon>
    </lineage>
</organism>
<dbReference type="SUPFAM" id="SSF81321">
    <property type="entry name" value="Family A G protein-coupled receptor-like"/>
    <property type="match status" value="1"/>
</dbReference>
<keyword evidence="2" id="KW-1185">Reference proteome</keyword>